<dbReference type="Proteomes" id="UP000054564">
    <property type="component" value="Unassembled WGS sequence"/>
</dbReference>
<organism evidence="2 3">
    <name type="scientific">Puccinia striiformis f. sp. tritici PST-78</name>
    <dbReference type="NCBI Taxonomy" id="1165861"/>
    <lineage>
        <taxon>Eukaryota</taxon>
        <taxon>Fungi</taxon>
        <taxon>Dikarya</taxon>
        <taxon>Basidiomycota</taxon>
        <taxon>Pucciniomycotina</taxon>
        <taxon>Pucciniomycetes</taxon>
        <taxon>Pucciniales</taxon>
        <taxon>Pucciniaceae</taxon>
        <taxon>Puccinia</taxon>
    </lineage>
</organism>
<evidence type="ECO:0000313" key="3">
    <source>
        <dbReference type="Proteomes" id="UP000054564"/>
    </source>
</evidence>
<dbReference type="AlphaFoldDB" id="A0A0L0VB42"/>
<feature type="compositionally biased region" description="Polar residues" evidence="1">
    <location>
        <begin position="146"/>
        <end position="181"/>
    </location>
</feature>
<evidence type="ECO:0000313" key="2">
    <source>
        <dbReference type="EMBL" id="KNE96229.1"/>
    </source>
</evidence>
<feature type="compositionally biased region" description="Low complexity" evidence="1">
    <location>
        <begin position="231"/>
        <end position="243"/>
    </location>
</feature>
<comment type="caution">
    <text evidence="2">The sequence shown here is derived from an EMBL/GenBank/DDBJ whole genome shotgun (WGS) entry which is preliminary data.</text>
</comment>
<protein>
    <submittedName>
        <fullName evidence="2">Uncharacterized protein</fullName>
    </submittedName>
</protein>
<feature type="region of interest" description="Disordered" evidence="1">
    <location>
        <begin position="138"/>
        <end position="243"/>
    </location>
</feature>
<proteinExistence type="predicted"/>
<dbReference type="EMBL" id="AJIL01000085">
    <property type="protein sequence ID" value="KNE96229.1"/>
    <property type="molecule type" value="Genomic_DNA"/>
</dbReference>
<sequence>MTPANRQSTLGGGVCSRGAIIGRPWARTFSKVVPTTIIEINQEDQQLKLKLKHLSISTKPTYDSLSAYYSLITSQQQQITPNHHSKATHKWCDACLASCLIKVNLETHQVAITCQKSVFVPLDDWNCLLQQPSLVSQSIPKPEPITTATPIDPLQSSSITSQNLKTSIESTTTDTNPQKSKNSIKKLKSMTTTNSTSKKQGKKNRNNSTKSALTDLLNKKKLKTEDHHHQSQSNNLHSFLTQL</sequence>
<reference evidence="3" key="1">
    <citation type="submission" date="2014-03" db="EMBL/GenBank/DDBJ databases">
        <title>The Genome Sequence of Puccinia striiformis f. sp. tritici PST-78.</title>
        <authorList>
            <consortium name="The Broad Institute Genome Sequencing Platform"/>
            <person name="Cuomo C."/>
            <person name="Hulbert S."/>
            <person name="Chen X."/>
            <person name="Walker B."/>
            <person name="Young S.K."/>
            <person name="Zeng Q."/>
            <person name="Gargeya S."/>
            <person name="Fitzgerald M."/>
            <person name="Haas B."/>
            <person name="Abouelleil A."/>
            <person name="Alvarado L."/>
            <person name="Arachchi H.M."/>
            <person name="Berlin A.M."/>
            <person name="Chapman S.B."/>
            <person name="Goldberg J."/>
            <person name="Griggs A."/>
            <person name="Gujja S."/>
            <person name="Hansen M."/>
            <person name="Howarth C."/>
            <person name="Imamovic A."/>
            <person name="Larimer J."/>
            <person name="McCowan C."/>
            <person name="Montmayeur A."/>
            <person name="Murphy C."/>
            <person name="Neiman D."/>
            <person name="Pearson M."/>
            <person name="Priest M."/>
            <person name="Roberts A."/>
            <person name="Saif S."/>
            <person name="Shea T."/>
            <person name="Sisk P."/>
            <person name="Sykes S."/>
            <person name="Wortman J."/>
            <person name="Nusbaum C."/>
            <person name="Birren B."/>
        </authorList>
    </citation>
    <scope>NUCLEOTIDE SEQUENCE [LARGE SCALE GENOMIC DNA]</scope>
    <source>
        <strain evidence="3">race PST-78</strain>
    </source>
</reference>
<dbReference type="OrthoDB" id="2504435at2759"/>
<accession>A0A0L0VB42</accession>
<keyword evidence="3" id="KW-1185">Reference proteome</keyword>
<evidence type="ECO:0000256" key="1">
    <source>
        <dbReference type="SAM" id="MobiDB-lite"/>
    </source>
</evidence>
<feature type="compositionally biased region" description="Low complexity" evidence="1">
    <location>
        <begin position="189"/>
        <end position="198"/>
    </location>
</feature>
<gene>
    <name evidence="2" type="ORF">PSTG_10492</name>
</gene>
<name>A0A0L0VB42_9BASI</name>